<proteinExistence type="predicted"/>
<sequence>MPPAIAPGRTPMIRKTLSTLLLLALTPLAQTAHAGLMLNEFLAAPARDWDGSGALSTRDDEWIEVYNDGLAPLDLTGFFLTDGDTLARYGFAGTIGPQARLVVFGRDAVDWERATGHAVFGLSLGNTGDRVMLWRAAAGETLLVDEYAYVAHEAGADRAVGRATDGGAWKLFDGLDPYTGSTPPLGTGCTPSPGEPNTCAST</sequence>
<dbReference type="Proteomes" id="UP000319836">
    <property type="component" value="Unassembled WGS sequence"/>
</dbReference>
<dbReference type="InterPro" id="IPR036415">
    <property type="entry name" value="Lamin_tail_dom_sf"/>
</dbReference>
<accession>A0A538U0J3</accession>
<dbReference type="Pfam" id="PF00932">
    <property type="entry name" value="LTD"/>
    <property type="match status" value="1"/>
</dbReference>
<evidence type="ECO:0000259" key="3">
    <source>
        <dbReference type="PROSITE" id="PS51841"/>
    </source>
</evidence>
<feature type="domain" description="LTD" evidence="3">
    <location>
        <begin position="26"/>
        <end position="151"/>
    </location>
</feature>
<feature type="non-terminal residue" evidence="4">
    <location>
        <position position="202"/>
    </location>
</feature>
<feature type="region of interest" description="Disordered" evidence="1">
    <location>
        <begin position="182"/>
        <end position="202"/>
    </location>
</feature>
<evidence type="ECO:0000313" key="5">
    <source>
        <dbReference type="Proteomes" id="UP000319836"/>
    </source>
</evidence>
<reference evidence="4 5" key="1">
    <citation type="journal article" date="2019" name="Nat. Microbiol.">
        <title>Mediterranean grassland soil C-N compound turnover is dependent on rainfall and depth, and is mediated by genomically divergent microorganisms.</title>
        <authorList>
            <person name="Diamond S."/>
            <person name="Andeer P.F."/>
            <person name="Li Z."/>
            <person name="Crits-Christoph A."/>
            <person name="Burstein D."/>
            <person name="Anantharaman K."/>
            <person name="Lane K.R."/>
            <person name="Thomas B.C."/>
            <person name="Pan C."/>
            <person name="Northen T.R."/>
            <person name="Banfield J.F."/>
        </authorList>
    </citation>
    <scope>NUCLEOTIDE SEQUENCE [LARGE SCALE GENOMIC DNA]</scope>
    <source>
        <strain evidence="4">WS_10</strain>
    </source>
</reference>
<evidence type="ECO:0000256" key="2">
    <source>
        <dbReference type="SAM" id="SignalP"/>
    </source>
</evidence>
<keyword evidence="2" id="KW-0732">Signal</keyword>
<feature type="signal peptide" evidence="2">
    <location>
        <begin position="1"/>
        <end position="34"/>
    </location>
</feature>
<dbReference type="EMBL" id="VBPA01000300">
    <property type="protein sequence ID" value="TMQ69435.1"/>
    <property type="molecule type" value="Genomic_DNA"/>
</dbReference>
<dbReference type="SUPFAM" id="SSF74853">
    <property type="entry name" value="Lamin A/C globular tail domain"/>
    <property type="match status" value="1"/>
</dbReference>
<dbReference type="InterPro" id="IPR001322">
    <property type="entry name" value="Lamin_tail_dom"/>
</dbReference>
<evidence type="ECO:0000313" key="4">
    <source>
        <dbReference type="EMBL" id="TMQ69435.1"/>
    </source>
</evidence>
<protein>
    <submittedName>
        <fullName evidence="4">Lamin tail domain-containing protein</fullName>
    </submittedName>
</protein>
<name>A0A538U0J3_UNCEI</name>
<dbReference type="AlphaFoldDB" id="A0A538U0J3"/>
<organism evidence="4 5">
    <name type="scientific">Eiseniibacteriota bacterium</name>
    <dbReference type="NCBI Taxonomy" id="2212470"/>
    <lineage>
        <taxon>Bacteria</taxon>
        <taxon>Candidatus Eiseniibacteriota</taxon>
    </lineage>
</organism>
<feature type="chain" id="PRO_5022101875" evidence="2">
    <location>
        <begin position="35"/>
        <end position="202"/>
    </location>
</feature>
<comment type="caution">
    <text evidence="4">The sequence shown here is derived from an EMBL/GenBank/DDBJ whole genome shotgun (WGS) entry which is preliminary data.</text>
</comment>
<gene>
    <name evidence="4" type="ORF">E6K80_11700</name>
</gene>
<dbReference type="PROSITE" id="PS51841">
    <property type="entry name" value="LTD"/>
    <property type="match status" value="1"/>
</dbReference>
<evidence type="ECO:0000256" key="1">
    <source>
        <dbReference type="SAM" id="MobiDB-lite"/>
    </source>
</evidence>